<feature type="domain" description="Protein FecR C-terminal" evidence="3">
    <location>
        <begin position="280"/>
        <end position="338"/>
    </location>
</feature>
<gene>
    <name evidence="4" type="ORF">H8B17_15320</name>
</gene>
<name>A0ABR7Y6M7_9SPHI</name>
<dbReference type="Pfam" id="PF16344">
    <property type="entry name" value="FecR_C"/>
    <property type="match status" value="1"/>
</dbReference>
<evidence type="ECO:0000259" key="3">
    <source>
        <dbReference type="Pfam" id="PF16344"/>
    </source>
</evidence>
<dbReference type="Pfam" id="PF04773">
    <property type="entry name" value="FecR"/>
    <property type="match status" value="1"/>
</dbReference>
<dbReference type="Gene3D" id="2.60.120.1440">
    <property type="match status" value="1"/>
</dbReference>
<comment type="caution">
    <text evidence="4">The sequence shown here is derived from an EMBL/GenBank/DDBJ whole genome shotgun (WGS) entry which is preliminary data.</text>
</comment>
<keyword evidence="1" id="KW-1133">Transmembrane helix</keyword>
<dbReference type="InterPro" id="IPR012373">
    <property type="entry name" value="Ferrdict_sens_TM"/>
</dbReference>
<sequence>MMGNKIRNSIRAFWKGGLTEPQTKDLLDNLERQQPDLQERLKTEFVEEVDSHRLLSPEQSDELLQAIRSRAGMQTPVRTLSPYRWIGVAAVLLVFFMFGFYYMLDHRENTLAETLYTAVTPSQTLVVSSKDDSLLHVFDDGSVVLLSPYSTIHFDEDYGTGNRSLLLKGEGKFAVKRDSILPFEVVANGFTTTALGTEFIVDGRNTDNTTVHLLSGKVMVHATKEARMRIQDTYLVAGEILAIDEIHKTAITSRTVKSKPTVQLTDSRWENASLRQRQHLRFDKSDLAEVIRQIAIKFDTPITIDAEVPRNLTFTGEFSLNDSLETILHTICLVNDLQQESGPANSVLIRLRDDIHKQGVDTTEINSLPNN</sequence>
<evidence type="ECO:0000259" key="2">
    <source>
        <dbReference type="Pfam" id="PF04773"/>
    </source>
</evidence>
<keyword evidence="5" id="KW-1185">Reference proteome</keyword>
<keyword evidence="1" id="KW-0812">Transmembrane</keyword>
<feature type="transmembrane region" description="Helical" evidence="1">
    <location>
        <begin position="83"/>
        <end position="104"/>
    </location>
</feature>
<dbReference type="RefSeq" id="WP_190310097.1">
    <property type="nucleotide sequence ID" value="NZ_JACNYK010000004.1"/>
</dbReference>
<evidence type="ECO:0000256" key="1">
    <source>
        <dbReference type="SAM" id="Phobius"/>
    </source>
</evidence>
<protein>
    <submittedName>
        <fullName evidence="4">FecR domain-containing protein</fullName>
    </submittedName>
</protein>
<dbReference type="Gene3D" id="3.55.50.30">
    <property type="match status" value="1"/>
</dbReference>
<reference evidence="4 5" key="1">
    <citation type="submission" date="2020-08" db="EMBL/GenBank/DDBJ databases">
        <title>Sphingobacterium sp. DN00404 isolated from aquaculture water.</title>
        <authorList>
            <person name="Zhang M."/>
        </authorList>
    </citation>
    <scope>NUCLEOTIDE SEQUENCE [LARGE SCALE GENOMIC DNA]</scope>
    <source>
        <strain evidence="4 5">KCTC 32294</strain>
    </source>
</reference>
<dbReference type="PANTHER" id="PTHR30273:SF2">
    <property type="entry name" value="PROTEIN FECR"/>
    <property type="match status" value="1"/>
</dbReference>
<evidence type="ECO:0000313" key="5">
    <source>
        <dbReference type="Proteomes" id="UP000606494"/>
    </source>
</evidence>
<keyword evidence="1" id="KW-0472">Membrane</keyword>
<evidence type="ECO:0000313" key="4">
    <source>
        <dbReference type="EMBL" id="MBD1426951.1"/>
    </source>
</evidence>
<dbReference type="PANTHER" id="PTHR30273">
    <property type="entry name" value="PERIPLASMIC SIGNAL SENSOR AND SIGMA FACTOR ACTIVATOR FECR-RELATED"/>
    <property type="match status" value="1"/>
</dbReference>
<proteinExistence type="predicted"/>
<dbReference type="Proteomes" id="UP000606494">
    <property type="component" value="Unassembled WGS sequence"/>
</dbReference>
<feature type="domain" description="FecR protein" evidence="2">
    <location>
        <begin position="128"/>
        <end position="218"/>
    </location>
</feature>
<dbReference type="InterPro" id="IPR006860">
    <property type="entry name" value="FecR"/>
</dbReference>
<organism evidence="4 5">
    <name type="scientific">Sphingobacterium arenae</name>
    <dbReference type="NCBI Taxonomy" id="1280598"/>
    <lineage>
        <taxon>Bacteria</taxon>
        <taxon>Pseudomonadati</taxon>
        <taxon>Bacteroidota</taxon>
        <taxon>Sphingobacteriia</taxon>
        <taxon>Sphingobacteriales</taxon>
        <taxon>Sphingobacteriaceae</taxon>
        <taxon>Sphingobacterium</taxon>
    </lineage>
</organism>
<dbReference type="InterPro" id="IPR032508">
    <property type="entry name" value="FecR_C"/>
</dbReference>
<dbReference type="EMBL" id="JACNYK010000004">
    <property type="protein sequence ID" value="MBD1426951.1"/>
    <property type="molecule type" value="Genomic_DNA"/>
</dbReference>
<accession>A0ABR7Y6M7</accession>